<proteinExistence type="predicted"/>
<keyword evidence="2" id="KW-1185">Reference proteome</keyword>
<gene>
    <name evidence="1" type="ORF">JG688_00014739</name>
</gene>
<sequence>MARNVAIRNKIAQEQAEINLFNMQPQYDEDITEYLKLKRRIVLARLRQEVAALDAAAPTPAQ</sequence>
<organism evidence="1 2">
    <name type="scientific">Phytophthora aleatoria</name>
    <dbReference type="NCBI Taxonomy" id="2496075"/>
    <lineage>
        <taxon>Eukaryota</taxon>
        <taxon>Sar</taxon>
        <taxon>Stramenopiles</taxon>
        <taxon>Oomycota</taxon>
        <taxon>Peronosporomycetes</taxon>
        <taxon>Peronosporales</taxon>
        <taxon>Peronosporaceae</taxon>
        <taxon>Phytophthora</taxon>
    </lineage>
</organism>
<dbReference type="EMBL" id="JAENGY010001458">
    <property type="protein sequence ID" value="KAG6949183.1"/>
    <property type="molecule type" value="Genomic_DNA"/>
</dbReference>
<protein>
    <submittedName>
        <fullName evidence="1">Uncharacterized protein</fullName>
    </submittedName>
</protein>
<evidence type="ECO:0000313" key="1">
    <source>
        <dbReference type="EMBL" id="KAG6949183.1"/>
    </source>
</evidence>
<name>A0A8J5IWN2_9STRA</name>
<accession>A0A8J5IWN2</accession>
<dbReference type="Proteomes" id="UP000709295">
    <property type="component" value="Unassembled WGS sequence"/>
</dbReference>
<evidence type="ECO:0000313" key="2">
    <source>
        <dbReference type="Proteomes" id="UP000709295"/>
    </source>
</evidence>
<reference evidence="1" key="1">
    <citation type="submission" date="2021-01" db="EMBL/GenBank/DDBJ databases">
        <title>Phytophthora aleatoria, a newly-described species from Pinus radiata is distinct from Phytophthora cactorum isolates based on comparative genomics.</title>
        <authorList>
            <person name="Mcdougal R."/>
            <person name="Panda P."/>
            <person name="Williams N."/>
            <person name="Studholme D.J."/>
        </authorList>
    </citation>
    <scope>NUCLEOTIDE SEQUENCE</scope>
    <source>
        <strain evidence="1">NZFS 4037</strain>
    </source>
</reference>
<comment type="caution">
    <text evidence="1">The sequence shown here is derived from an EMBL/GenBank/DDBJ whole genome shotgun (WGS) entry which is preliminary data.</text>
</comment>
<dbReference type="AlphaFoldDB" id="A0A8J5IWN2"/>